<accession>A0A1G5H2C9</accession>
<dbReference type="AlphaFoldDB" id="A0A1G5H2C9"/>
<dbReference type="Proteomes" id="UP000199569">
    <property type="component" value="Unassembled WGS sequence"/>
</dbReference>
<protein>
    <submittedName>
        <fullName evidence="1">Uncharacterized protein</fullName>
    </submittedName>
</protein>
<dbReference type="STRING" id="549386.SAMN02927923_01733"/>
<keyword evidence="2" id="KW-1185">Reference proteome</keyword>
<dbReference type="OrthoDB" id="8410490at2"/>
<evidence type="ECO:0000313" key="2">
    <source>
        <dbReference type="Proteomes" id="UP000199569"/>
    </source>
</evidence>
<sequence>MSSHAQNALSLRNGAYMPSEIEALACELFERVCRDDSFEDLKRRAAFDRQDAGRLRHWIRAAHAMLAEEQSQRR</sequence>
<evidence type="ECO:0000313" key="1">
    <source>
        <dbReference type="EMBL" id="SCY57699.1"/>
    </source>
</evidence>
<dbReference type="EMBL" id="FMVJ01000004">
    <property type="protein sequence ID" value="SCY57699.1"/>
    <property type="molecule type" value="Genomic_DNA"/>
</dbReference>
<reference evidence="1 2" key="1">
    <citation type="submission" date="2016-10" db="EMBL/GenBank/DDBJ databases">
        <authorList>
            <person name="de Groot N.N."/>
        </authorList>
    </citation>
    <scope>NUCLEOTIDE SEQUENCE [LARGE SCALE GENOMIC DNA]</scope>
    <source>
        <strain evidence="1 2">CGMCC 1.7666</strain>
    </source>
</reference>
<dbReference type="RefSeq" id="WP_091133349.1">
    <property type="nucleotide sequence ID" value="NZ_FMVJ01000004.1"/>
</dbReference>
<gene>
    <name evidence="1" type="ORF">SAMN02927923_01733</name>
</gene>
<organism evidence="1 2">
    <name type="scientific">Microvirga guangxiensis</name>
    <dbReference type="NCBI Taxonomy" id="549386"/>
    <lineage>
        <taxon>Bacteria</taxon>
        <taxon>Pseudomonadati</taxon>
        <taxon>Pseudomonadota</taxon>
        <taxon>Alphaproteobacteria</taxon>
        <taxon>Hyphomicrobiales</taxon>
        <taxon>Methylobacteriaceae</taxon>
        <taxon>Microvirga</taxon>
    </lineage>
</organism>
<proteinExistence type="predicted"/>
<name>A0A1G5H2C9_9HYPH</name>